<dbReference type="EMBL" id="JBFTEG010000005">
    <property type="protein sequence ID" value="MEX6502248.1"/>
    <property type="molecule type" value="Genomic_DNA"/>
</dbReference>
<keyword evidence="5" id="KW-1185">Reference proteome</keyword>
<organism evidence="4 5">
    <name type="scientific">Pseudomonas zhanjiangensis</name>
    <dbReference type="NCBI Taxonomy" id="3239015"/>
    <lineage>
        <taxon>Bacteria</taxon>
        <taxon>Pseudomonadati</taxon>
        <taxon>Pseudomonadota</taxon>
        <taxon>Gammaproteobacteria</taxon>
        <taxon>Pseudomonadales</taxon>
        <taxon>Pseudomonadaceae</taxon>
        <taxon>Pseudomonas</taxon>
    </lineage>
</organism>
<reference evidence="4 5" key="1">
    <citation type="submission" date="2024-07" db="EMBL/GenBank/DDBJ databases">
        <authorList>
            <person name="Li M."/>
        </authorList>
    </citation>
    <scope>NUCLEOTIDE SEQUENCE [LARGE SCALE GENOMIC DNA]</scope>
    <source>
        <strain evidence="4 5">25A3E</strain>
    </source>
</reference>
<evidence type="ECO:0000256" key="2">
    <source>
        <dbReference type="SAM" id="SignalP"/>
    </source>
</evidence>
<dbReference type="NCBIfam" id="NF007060">
    <property type="entry name" value="PRK09505.2-5"/>
    <property type="match status" value="1"/>
</dbReference>
<feature type="compositionally biased region" description="Polar residues" evidence="1">
    <location>
        <begin position="619"/>
        <end position="630"/>
    </location>
</feature>
<evidence type="ECO:0000256" key="1">
    <source>
        <dbReference type="SAM" id="MobiDB-lite"/>
    </source>
</evidence>
<keyword evidence="2" id="KW-0732">Signal</keyword>
<comment type="caution">
    <text evidence="4">The sequence shown here is derived from an EMBL/GenBank/DDBJ whole genome shotgun (WGS) entry which is preliminary data.</text>
</comment>
<dbReference type="Proteomes" id="UP001560296">
    <property type="component" value="Unassembled WGS sequence"/>
</dbReference>
<dbReference type="SMART" id="SM00642">
    <property type="entry name" value="Aamy"/>
    <property type="match status" value="1"/>
</dbReference>
<accession>A0ABV3YU01</accession>
<evidence type="ECO:0000259" key="3">
    <source>
        <dbReference type="SMART" id="SM00642"/>
    </source>
</evidence>
<protein>
    <submittedName>
        <fullName evidence="4">Alpha-amylase</fullName>
        <ecNumber evidence="4">3.2.1.1</ecNumber>
    </submittedName>
</protein>
<sequence length="695" mass="77256">MRHPLPPLAALSGLLLSLLVLPASADPPLQAFVEQQPLTLPWSSDGPRRYSVELDLPSGQLLLRDSAHAPTPTRPLALYRRQDWQAGSQLSLQVTHPGRYRLLYQDEAPAYLRLLPIAASKAPSGCPRWQGEALEVDVSRVFTEGQVLRDAYGGQLATVQGGRVRLTPAPDSAGLLLLEAAEPGPQPPLDWRNAIVYFVLTDRFANGEPSNDHSYGRQSDGEQEIGTFHGGDLKGLTGKLDYLQRLGVSALWISAPYEQIHRWVGGGDAGDFRHYGYHGYYALDYTELDANLGREQELRELIDQAHARGIRVLFDVVLNHPGYSTLADMQAFGFGALRDGMQQYLPRRWNDWRPEPFENRHAYHNLIDYQHPAWTAWWGKDWVRAGIADYDKPPSVLVDPLRGSLAFLPDFRTESEQAVALPAFLSHKQPTRAVERHGYRVRDYLVEWLTFWVREFGVDGFRADTVKHVDMASWAALRRAAEQARGDWSRAHPADPMSGAPFWMVGEVFGQGPQTSAYQANGFDALINFDFQRAVAGPASDCLAQAEKTYQDYAELLANNPGHNFMSYASSHDTSLFFAEQGKRLSAQRGLAAALLLSPGAVQLYYGDESAREPGPSGSDPQQGTRSPMNWNAHDRPEVAALIRHWQTLGQFRARHPAIGAGQHQRLSNQPYAFARSLGADRVVIVQGGSAEPHP</sequence>
<dbReference type="PANTHER" id="PTHR10357:SF209">
    <property type="entry name" value="PERIPLASMIC ALPHA-AMYLASE"/>
    <property type="match status" value="1"/>
</dbReference>
<dbReference type="InterPro" id="IPR006047">
    <property type="entry name" value="GH13_cat_dom"/>
</dbReference>
<dbReference type="RefSeq" id="WP_369287213.1">
    <property type="nucleotide sequence ID" value="NZ_JBFTEG010000005.1"/>
</dbReference>
<feature type="domain" description="Glycosyl hydrolase family 13 catalytic" evidence="3">
    <location>
        <begin position="198"/>
        <end position="653"/>
    </location>
</feature>
<dbReference type="Pfam" id="PF00128">
    <property type="entry name" value="Alpha-amylase"/>
    <property type="match status" value="1"/>
</dbReference>
<feature type="chain" id="PRO_5046987154" evidence="2">
    <location>
        <begin position="26"/>
        <end position="695"/>
    </location>
</feature>
<dbReference type="PANTHER" id="PTHR10357">
    <property type="entry name" value="ALPHA-AMYLASE FAMILY MEMBER"/>
    <property type="match status" value="1"/>
</dbReference>
<dbReference type="Gene3D" id="3.20.20.80">
    <property type="entry name" value="Glycosidases"/>
    <property type="match status" value="2"/>
</dbReference>
<dbReference type="InterPro" id="IPR017853">
    <property type="entry name" value="GH"/>
</dbReference>
<feature type="signal peptide" evidence="2">
    <location>
        <begin position="1"/>
        <end position="25"/>
    </location>
</feature>
<keyword evidence="4" id="KW-0326">Glycosidase</keyword>
<name>A0ABV3YU01_9PSED</name>
<gene>
    <name evidence="4" type="ORF">AB5S05_09260</name>
</gene>
<evidence type="ECO:0000313" key="5">
    <source>
        <dbReference type="Proteomes" id="UP001560296"/>
    </source>
</evidence>
<proteinExistence type="predicted"/>
<feature type="region of interest" description="Disordered" evidence="1">
    <location>
        <begin position="608"/>
        <end position="632"/>
    </location>
</feature>
<evidence type="ECO:0000313" key="4">
    <source>
        <dbReference type="EMBL" id="MEX6502248.1"/>
    </source>
</evidence>
<dbReference type="GO" id="GO:0004556">
    <property type="term" value="F:alpha-amylase activity"/>
    <property type="evidence" value="ECO:0007669"/>
    <property type="project" value="UniProtKB-EC"/>
</dbReference>
<keyword evidence="4" id="KW-0378">Hydrolase</keyword>
<dbReference type="EC" id="3.2.1.1" evidence="4"/>
<dbReference type="SUPFAM" id="SSF51445">
    <property type="entry name" value="(Trans)glycosidases"/>
    <property type="match status" value="1"/>
</dbReference>